<dbReference type="InterPro" id="IPR001179">
    <property type="entry name" value="PPIase_FKBP_dom"/>
</dbReference>
<sequence>MIMSSAAQNEAAGKAFLQENAGKDGVESTATGLQYMVLEQGQGGPKPSAASQVTVHYTGSLLDGSVFDSSVTRGEPIAFGLNRVIPGWTEGVQLMSVGDKFRFFIPHELAYGPMGMPPVIPPAATLIFDVELLAIA</sequence>
<dbReference type="SUPFAM" id="SSF54534">
    <property type="entry name" value="FKBP-like"/>
    <property type="match status" value="1"/>
</dbReference>
<evidence type="ECO:0000256" key="3">
    <source>
        <dbReference type="ARBA" id="ARBA00022729"/>
    </source>
</evidence>
<gene>
    <name evidence="9" type="ORF">MAIT1_04638</name>
</gene>
<evidence type="ECO:0000313" key="9">
    <source>
        <dbReference type="EMBL" id="OSM08452.1"/>
    </source>
</evidence>
<comment type="catalytic activity">
    <reaction evidence="1 6 7">
        <text>[protein]-peptidylproline (omega=180) = [protein]-peptidylproline (omega=0)</text>
        <dbReference type="Rhea" id="RHEA:16237"/>
        <dbReference type="Rhea" id="RHEA-COMP:10747"/>
        <dbReference type="Rhea" id="RHEA-COMP:10748"/>
        <dbReference type="ChEBI" id="CHEBI:83833"/>
        <dbReference type="ChEBI" id="CHEBI:83834"/>
        <dbReference type="EC" id="5.2.1.8"/>
    </reaction>
</comment>
<comment type="similarity">
    <text evidence="2 7">Belongs to the FKBP-type PPIase family.</text>
</comment>
<accession>A0A1Y2KAJ2</accession>
<keyword evidence="5 6" id="KW-0413">Isomerase</keyword>
<comment type="caution">
    <text evidence="9">The sequence shown here is derived from an EMBL/GenBank/DDBJ whole genome shotgun (WGS) entry which is preliminary data.</text>
</comment>
<feature type="domain" description="PPIase FKBP-type" evidence="8">
    <location>
        <begin position="50"/>
        <end position="136"/>
    </location>
</feature>
<dbReference type="Gene3D" id="3.10.50.40">
    <property type="match status" value="1"/>
</dbReference>
<dbReference type="InterPro" id="IPR046357">
    <property type="entry name" value="PPIase_dom_sf"/>
</dbReference>
<evidence type="ECO:0000313" key="10">
    <source>
        <dbReference type="Proteomes" id="UP000194003"/>
    </source>
</evidence>
<keyword evidence="10" id="KW-1185">Reference proteome</keyword>
<dbReference type="PROSITE" id="PS50059">
    <property type="entry name" value="FKBP_PPIASE"/>
    <property type="match status" value="1"/>
</dbReference>
<dbReference type="STRING" id="1434232.MAIT1_04638"/>
<dbReference type="EC" id="5.2.1.8" evidence="7"/>
<evidence type="ECO:0000256" key="6">
    <source>
        <dbReference type="PROSITE-ProRule" id="PRU00277"/>
    </source>
</evidence>
<dbReference type="InterPro" id="IPR000774">
    <property type="entry name" value="PPIase_FKBP_N"/>
</dbReference>
<keyword evidence="3" id="KW-0732">Signal</keyword>
<evidence type="ECO:0000256" key="4">
    <source>
        <dbReference type="ARBA" id="ARBA00023110"/>
    </source>
</evidence>
<protein>
    <recommendedName>
        <fullName evidence="7">Peptidyl-prolyl cis-trans isomerase</fullName>
        <ecNumber evidence="7">5.2.1.8</ecNumber>
    </recommendedName>
</protein>
<evidence type="ECO:0000256" key="5">
    <source>
        <dbReference type="ARBA" id="ARBA00023235"/>
    </source>
</evidence>
<dbReference type="PANTHER" id="PTHR43811:SF57">
    <property type="entry name" value="FKBP-TYPE PEPTIDYL-PROLYL CIS-TRANS ISOMERASE FKPA-RELATED"/>
    <property type="match status" value="1"/>
</dbReference>
<keyword evidence="4 6" id="KW-0697">Rotamase</keyword>
<evidence type="ECO:0000256" key="7">
    <source>
        <dbReference type="RuleBase" id="RU003915"/>
    </source>
</evidence>
<dbReference type="Pfam" id="PF01346">
    <property type="entry name" value="FKBP_N"/>
    <property type="match status" value="1"/>
</dbReference>
<organism evidence="9 10">
    <name type="scientific">Magnetofaba australis IT-1</name>
    <dbReference type="NCBI Taxonomy" id="1434232"/>
    <lineage>
        <taxon>Bacteria</taxon>
        <taxon>Pseudomonadati</taxon>
        <taxon>Pseudomonadota</taxon>
        <taxon>Magnetococcia</taxon>
        <taxon>Magnetococcales</taxon>
        <taxon>Magnetococcaceae</taxon>
        <taxon>Magnetofaba</taxon>
    </lineage>
</organism>
<dbReference type="FunFam" id="3.10.50.40:FF:000045">
    <property type="entry name" value="Peptidyl-prolyl cis-trans isomerase"/>
    <property type="match status" value="1"/>
</dbReference>
<evidence type="ECO:0000256" key="2">
    <source>
        <dbReference type="ARBA" id="ARBA00006577"/>
    </source>
</evidence>
<dbReference type="Pfam" id="PF00254">
    <property type="entry name" value="FKBP_C"/>
    <property type="match status" value="1"/>
</dbReference>
<reference evidence="9 10" key="1">
    <citation type="journal article" date="2016" name="BMC Genomics">
        <title>Combined genomic and structural analyses of a cultured magnetotactic bacterium reveals its niche adaptation to a dynamic environment.</title>
        <authorList>
            <person name="Araujo A.C."/>
            <person name="Morillo V."/>
            <person name="Cypriano J."/>
            <person name="Teixeira L.C."/>
            <person name="Leao P."/>
            <person name="Lyra S."/>
            <person name="Almeida L.G."/>
            <person name="Bazylinski D.A."/>
            <person name="Vasconcellos A.T."/>
            <person name="Abreu F."/>
            <person name="Lins U."/>
        </authorList>
    </citation>
    <scope>NUCLEOTIDE SEQUENCE [LARGE SCALE GENOMIC DNA]</scope>
    <source>
        <strain evidence="9 10">IT-1</strain>
    </source>
</reference>
<name>A0A1Y2KAJ2_9PROT</name>
<proteinExistence type="inferred from homology"/>
<dbReference type="EMBL" id="LVJN01000011">
    <property type="protein sequence ID" value="OSM08452.1"/>
    <property type="molecule type" value="Genomic_DNA"/>
</dbReference>
<dbReference type="GO" id="GO:0006457">
    <property type="term" value="P:protein folding"/>
    <property type="evidence" value="ECO:0007669"/>
    <property type="project" value="InterPro"/>
</dbReference>
<dbReference type="AlphaFoldDB" id="A0A1Y2KAJ2"/>
<dbReference type="PANTHER" id="PTHR43811">
    <property type="entry name" value="FKBP-TYPE PEPTIDYL-PROLYL CIS-TRANS ISOMERASE FKPA"/>
    <property type="match status" value="1"/>
</dbReference>
<evidence type="ECO:0000259" key="8">
    <source>
        <dbReference type="PROSITE" id="PS50059"/>
    </source>
</evidence>
<dbReference type="Proteomes" id="UP000194003">
    <property type="component" value="Unassembled WGS sequence"/>
</dbReference>
<dbReference type="GO" id="GO:0003755">
    <property type="term" value="F:peptidyl-prolyl cis-trans isomerase activity"/>
    <property type="evidence" value="ECO:0007669"/>
    <property type="project" value="UniProtKB-UniRule"/>
</dbReference>
<evidence type="ECO:0000256" key="1">
    <source>
        <dbReference type="ARBA" id="ARBA00000971"/>
    </source>
</evidence>